<comment type="caution">
    <text evidence="1">The sequence shown here is derived from an EMBL/GenBank/DDBJ whole genome shotgun (WGS) entry which is preliminary data.</text>
</comment>
<accession>A0ABS0U5J3</accession>
<name>A0ABS0U5J3_9GAMM</name>
<protein>
    <recommendedName>
        <fullName evidence="3">Glycosyltransferase</fullName>
    </recommendedName>
</protein>
<evidence type="ECO:0008006" key="3">
    <source>
        <dbReference type="Google" id="ProtNLM"/>
    </source>
</evidence>
<dbReference type="RefSeq" id="WP_198688822.1">
    <property type="nucleotide sequence ID" value="NZ_CAWPUD010000019.1"/>
</dbReference>
<dbReference type="Proteomes" id="UP000696184">
    <property type="component" value="Unassembled WGS sequence"/>
</dbReference>
<proteinExistence type="predicted"/>
<gene>
    <name evidence="1" type="ORF">H8A87_04615</name>
</gene>
<reference evidence="1 2" key="1">
    <citation type="submission" date="2020-08" db="EMBL/GenBank/DDBJ databases">
        <title>Description of Xenorhabdus lircayensis sp. nov., the symbiotic bacterium associated with the entomopathogenic nematode Steirnernema unicornum.</title>
        <authorList>
            <person name="Castaneda-Alvarez C."/>
            <person name="Prodan S."/>
            <person name="Zamorano A."/>
            <person name="San-Blas E."/>
            <person name="Aballay E."/>
        </authorList>
    </citation>
    <scope>NUCLEOTIDE SEQUENCE [LARGE SCALE GENOMIC DNA]</scope>
    <source>
        <strain evidence="1 2">VLS</strain>
    </source>
</reference>
<dbReference type="EMBL" id="JACOII010000022">
    <property type="protein sequence ID" value="MBI6548025.1"/>
    <property type="molecule type" value="Genomic_DNA"/>
</dbReference>
<evidence type="ECO:0000313" key="1">
    <source>
        <dbReference type="EMBL" id="MBI6548025.1"/>
    </source>
</evidence>
<organism evidence="1 2">
    <name type="scientific">Xenorhabdus lircayensis</name>
    <dbReference type="NCBI Taxonomy" id="2763499"/>
    <lineage>
        <taxon>Bacteria</taxon>
        <taxon>Pseudomonadati</taxon>
        <taxon>Pseudomonadota</taxon>
        <taxon>Gammaproteobacteria</taxon>
        <taxon>Enterobacterales</taxon>
        <taxon>Morganellaceae</taxon>
        <taxon>Xenorhabdus</taxon>
    </lineage>
</organism>
<keyword evidence="2" id="KW-1185">Reference proteome</keyword>
<sequence>MNENSFLNKKIAIFCPKFFGYDKKIVQQLESLGAKVKLYDDKPSNNTLFKIIIRLRLHYFVNSTIQKYYDNILYELKKSPPDHILFMNPETLKSEIIKKFKDSLNKTKFIVYMWDSILNRKNATSYIDKVDSFFSFDHKDAKELRIDFLPLFYSNDYSIRNHRQKSKEIYDICFIGTAHSERHLLLNKVIRTINSKDIFKFLYCPNVLVFFVKKYLTRELKGLKINDISFVPMKTEDILNAIHISKCVLDVPHLAQNGLTIRTIEMLGAGKKIITTNKEICNYDFYNKNNIYILTEDNFSGINDFISSEYQPLPIELYEKYSLQSWLKIVFS</sequence>
<evidence type="ECO:0000313" key="2">
    <source>
        <dbReference type="Proteomes" id="UP000696184"/>
    </source>
</evidence>